<dbReference type="AlphaFoldDB" id="A0A2A9MGC5"/>
<proteinExistence type="predicted"/>
<dbReference type="InterPro" id="IPR036755">
    <property type="entry name" value="SRS_dom_sf"/>
</dbReference>
<dbReference type="EMBL" id="NWUJ01000002">
    <property type="protein sequence ID" value="PFH36969.1"/>
    <property type="molecule type" value="Genomic_DNA"/>
</dbReference>
<comment type="caution">
    <text evidence="3">The sequence shown here is derived from an EMBL/GenBank/DDBJ whole genome shotgun (WGS) entry which is preliminary data.</text>
</comment>
<gene>
    <name evidence="3" type="ORF">BESB_034270</name>
</gene>
<feature type="domain" description="SRS" evidence="2">
    <location>
        <begin position="70"/>
        <end position="175"/>
    </location>
</feature>
<dbReference type="GO" id="GO:0016020">
    <property type="term" value="C:membrane"/>
    <property type="evidence" value="ECO:0007669"/>
    <property type="project" value="InterPro"/>
</dbReference>
<organism evidence="3 4">
    <name type="scientific">Besnoitia besnoiti</name>
    <name type="common">Apicomplexan protozoan</name>
    <dbReference type="NCBI Taxonomy" id="94643"/>
    <lineage>
        <taxon>Eukaryota</taxon>
        <taxon>Sar</taxon>
        <taxon>Alveolata</taxon>
        <taxon>Apicomplexa</taxon>
        <taxon>Conoidasida</taxon>
        <taxon>Coccidia</taxon>
        <taxon>Eucoccidiorida</taxon>
        <taxon>Eimeriorina</taxon>
        <taxon>Sarcocystidae</taxon>
        <taxon>Besnoitia</taxon>
    </lineage>
</organism>
<accession>A0A2A9MGC5</accession>
<reference evidence="3 4" key="1">
    <citation type="submission" date="2017-09" db="EMBL/GenBank/DDBJ databases">
        <title>Genome sequencing of Besnoitia besnoiti strain Bb-Ger1.</title>
        <authorList>
            <person name="Schares G."/>
            <person name="Venepally P."/>
            <person name="Lorenzi H.A."/>
        </authorList>
    </citation>
    <scope>NUCLEOTIDE SEQUENCE [LARGE SCALE GENOMIC DNA]</scope>
    <source>
        <strain evidence="3 4">Bb-Ger1</strain>
    </source>
</reference>
<dbReference type="VEuPathDB" id="ToxoDB:BESB_034270"/>
<dbReference type="Proteomes" id="UP000224006">
    <property type="component" value="Chromosome II"/>
</dbReference>
<dbReference type="KEGG" id="bbes:BESB_034270"/>
<evidence type="ECO:0000313" key="3">
    <source>
        <dbReference type="EMBL" id="PFH36969.1"/>
    </source>
</evidence>
<dbReference type="GeneID" id="40308408"/>
<protein>
    <submittedName>
        <fullName evidence="3">SAG-related sequence</fullName>
    </submittedName>
</protein>
<dbReference type="SUPFAM" id="SSF74877">
    <property type="entry name" value="Major surface antigen p30, SAG1"/>
    <property type="match status" value="1"/>
</dbReference>
<keyword evidence="4" id="KW-1185">Reference proteome</keyword>
<dbReference type="Pfam" id="PF04092">
    <property type="entry name" value="SAG"/>
    <property type="match status" value="1"/>
</dbReference>
<dbReference type="RefSeq" id="XP_029220978.1">
    <property type="nucleotide sequence ID" value="XM_029362013.1"/>
</dbReference>
<dbReference type="InterPro" id="IPR007226">
    <property type="entry name" value="SRS_dom"/>
</dbReference>
<sequence>MRKTPTQKAQTIYFKCVSNADSDAPSEGAQGRSLAAAAAARDVCKVQVALWRNPETLKPESVKECTKEAGKVFIAITSAPATASFTCGDNGTMTPRIFERTFQESSQEYTVKLTDLLSGKLAEGGETDDKPIYTLTVKELPKDPATFYYKCAYPGDKPAPPEGLPPSVCTVSVSVAAANPPVPPSKVTRSTSTSTSETTSSAEMSGQHLRAGIIVIGIAVTVGAQAGP</sequence>
<evidence type="ECO:0000259" key="2">
    <source>
        <dbReference type="Pfam" id="PF04092"/>
    </source>
</evidence>
<evidence type="ECO:0000313" key="4">
    <source>
        <dbReference type="Proteomes" id="UP000224006"/>
    </source>
</evidence>
<feature type="compositionally biased region" description="Low complexity" evidence="1">
    <location>
        <begin position="188"/>
        <end position="201"/>
    </location>
</feature>
<dbReference type="Gene3D" id="2.60.40.1320">
    <property type="entry name" value="SRS domain"/>
    <property type="match status" value="1"/>
</dbReference>
<feature type="region of interest" description="Disordered" evidence="1">
    <location>
        <begin position="179"/>
        <end position="204"/>
    </location>
</feature>
<evidence type="ECO:0000256" key="1">
    <source>
        <dbReference type="SAM" id="MobiDB-lite"/>
    </source>
</evidence>
<name>A0A2A9MGC5_BESBE</name>